<keyword evidence="2 6" id="KW-0328">Glycosyltransferase</keyword>
<dbReference type="Gene3D" id="3.90.550.10">
    <property type="entry name" value="Spore Coat Polysaccharide Biosynthesis Protein SpsA, Chain A"/>
    <property type="match status" value="1"/>
</dbReference>
<dbReference type="OrthoDB" id="196370at2157"/>
<evidence type="ECO:0000313" key="8">
    <source>
        <dbReference type="Proteomes" id="UP000003861"/>
    </source>
</evidence>
<evidence type="ECO:0000256" key="2">
    <source>
        <dbReference type="ARBA" id="ARBA00022676"/>
    </source>
</evidence>
<dbReference type="InterPro" id="IPR029044">
    <property type="entry name" value="Nucleotide-diphossugar_trans"/>
</dbReference>
<dbReference type="PANTHER" id="PTHR43179:SF12">
    <property type="entry name" value="GALACTOFURANOSYLTRANSFERASE GLFT2"/>
    <property type="match status" value="1"/>
</dbReference>
<dbReference type="EC" id="2.2.1.7" evidence="7"/>
<evidence type="ECO:0000313" key="6">
    <source>
        <dbReference type="EMBL" id="CCQ32716.1"/>
    </source>
</evidence>
<evidence type="ECO:0000313" key="9">
    <source>
        <dbReference type="Proteomes" id="UP000015381"/>
    </source>
</evidence>
<dbReference type="SUPFAM" id="SSF53448">
    <property type="entry name" value="Nucleotide-diphospho-sugar transferases"/>
    <property type="match status" value="1"/>
</dbReference>
<feature type="compositionally biased region" description="Basic and acidic residues" evidence="4">
    <location>
        <begin position="273"/>
        <end position="300"/>
    </location>
</feature>
<reference evidence="7 8" key="1">
    <citation type="journal article" date="2011" name="J. Bacteriol.">
        <title>Genome sequence of Halorhabdus tiamatea, the first archaeon isolated from a deep-sea anoxic brine lake.</title>
        <authorList>
            <person name="Antunes A."/>
            <person name="Alam I."/>
            <person name="Bajic V.B."/>
            <person name="Stingl U."/>
        </authorList>
    </citation>
    <scope>NUCLEOTIDE SEQUENCE [LARGE SCALE GENOMIC DNA]</scope>
    <source>
        <strain evidence="7 8">SARL4B</strain>
    </source>
</reference>
<evidence type="ECO:0000256" key="3">
    <source>
        <dbReference type="ARBA" id="ARBA00022679"/>
    </source>
</evidence>
<dbReference type="EMBL" id="AFNT02000006">
    <property type="protein sequence ID" value="ERJ07097.1"/>
    <property type="molecule type" value="Genomic_DNA"/>
</dbReference>
<gene>
    <name evidence="7" type="ORF">HLRTI_000691</name>
    <name evidence="6" type="ORF">HTIA_0572</name>
</gene>
<keyword evidence="3 7" id="KW-0808">Transferase</keyword>
<reference evidence="7 8" key="2">
    <citation type="journal article" date="2013" name="PLoS ONE">
        <title>INDIGO - INtegrated Data Warehouse of MIcrobial GenOmes with Examples from the Red Sea Extremophiles.</title>
        <authorList>
            <person name="Alam I."/>
            <person name="Antunes A."/>
            <person name="Kamau A.A."/>
            <person name="Ba Alawi W."/>
            <person name="Kalkatawi M."/>
            <person name="Stingl U."/>
            <person name="Bajic V.B."/>
        </authorList>
    </citation>
    <scope>NUCLEOTIDE SEQUENCE [LARGE SCALE GENOMIC DNA]</scope>
    <source>
        <strain evidence="7 8">SARL4B</strain>
    </source>
</reference>
<evidence type="ECO:0000313" key="7">
    <source>
        <dbReference type="EMBL" id="ERJ07097.1"/>
    </source>
</evidence>
<protein>
    <submittedName>
        <fullName evidence="7">1-deoxy-D-xylulose-5-phosphate synthase protein</fullName>
        <ecNumber evidence="7">2.2.1.7</ecNumber>
    </submittedName>
    <submittedName>
        <fullName evidence="6">Glycosyltransferase</fullName>
        <ecNumber evidence="6">2.4.1.-</ecNumber>
    </submittedName>
</protein>
<dbReference type="GO" id="GO:0008661">
    <property type="term" value="F:1-deoxy-D-xylulose-5-phosphate synthase activity"/>
    <property type="evidence" value="ECO:0007669"/>
    <property type="project" value="UniProtKB-EC"/>
</dbReference>
<dbReference type="EMBL" id="HF571520">
    <property type="protein sequence ID" value="CCQ32716.1"/>
    <property type="molecule type" value="Genomic_DNA"/>
</dbReference>
<dbReference type="Proteomes" id="UP000003861">
    <property type="component" value="Unassembled WGS sequence"/>
</dbReference>
<evidence type="ECO:0000256" key="1">
    <source>
        <dbReference type="ARBA" id="ARBA00006739"/>
    </source>
</evidence>
<dbReference type="RefSeq" id="WP_008527994.1">
    <property type="nucleotide sequence ID" value="NC_021921.1"/>
</dbReference>
<sequence length="300" mass="32159">MDLSVVVPTLNGREQLARTLDSVSEHVSGAAVIVVNGPSADGTTGMVRDREDVDVLVEIADRSTNAARNAGIDHATGDAIAFVNQGVSVTDEWERAIREGLREAPVVTGPTHQRVRAGKTTERAETGSVAGRSVTFVNADNVALTRNVLADLDGFDEHVPVADARDLSHRAAGLSRDVAWQAGMAVERPVGADGGTSETDWDREYRSFAYRLAKNYGVRPAVLARIGRRAFSDAGSQLRRVLAGERSASGWLRAGRDVLTATPGGFKDGLTARARDRSDRRNPRGRSTGEDRAVAVYDSR</sequence>
<dbReference type="GeneID" id="23798094"/>
<keyword evidence="9" id="KW-1185">Reference proteome</keyword>
<dbReference type="AlphaFoldDB" id="F7PPB0"/>
<evidence type="ECO:0000259" key="5">
    <source>
        <dbReference type="Pfam" id="PF00535"/>
    </source>
</evidence>
<proteinExistence type="inferred from homology"/>
<dbReference type="STRING" id="1033806.HTIA_0572"/>
<accession>F7PPB0</accession>
<reference evidence="6 9" key="3">
    <citation type="journal article" date="2014" name="Environ. Microbiol.">
        <title>Halorhabdus tiamatea: proteogenomics and glycosidase activity measurements identify the first cultivated euryarchaeon from a deep-sea anoxic brine lake as potential polysaccharide degrader.</title>
        <authorList>
            <person name="Werner J."/>
            <person name="Ferrer M."/>
            <person name="Michel G."/>
            <person name="Mann A.J."/>
            <person name="Huang S."/>
            <person name="Juarez S."/>
            <person name="Ciordia S."/>
            <person name="Albar J.P."/>
            <person name="Alcaide M."/>
            <person name="La Cono V."/>
            <person name="Yakimov M.M."/>
            <person name="Antunes A."/>
            <person name="Taborda M."/>
            <person name="Da Costa M.S."/>
            <person name="Amann R.I."/>
            <person name="Gloeckner F.O."/>
            <person name="Golyshina O.V."/>
            <person name="Golyshin P.N."/>
            <person name="Teeling H."/>
        </authorList>
    </citation>
    <scope>NUCLEOTIDE SEQUENCE [LARGE SCALE GENOMIC DNA]</scope>
    <source>
        <strain evidence="9">SARL4B</strain>
        <strain evidence="6">Type strain: SARL4B</strain>
    </source>
</reference>
<dbReference type="InterPro" id="IPR001173">
    <property type="entry name" value="Glyco_trans_2-like"/>
</dbReference>
<dbReference type="CDD" id="cd00761">
    <property type="entry name" value="Glyco_tranf_GTA_type"/>
    <property type="match status" value="1"/>
</dbReference>
<dbReference type="PANTHER" id="PTHR43179">
    <property type="entry name" value="RHAMNOSYLTRANSFERASE WBBL"/>
    <property type="match status" value="1"/>
</dbReference>
<dbReference type="eggNOG" id="arCOG01388">
    <property type="taxonomic scope" value="Archaea"/>
</dbReference>
<feature type="region of interest" description="Disordered" evidence="4">
    <location>
        <begin position="263"/>
        <end position="300"/>
    </location>
</feature>
<dbReference type="Pfam" id="PF00535">
    <property type="entry name" value="Glycos_transf_2"/>
    <property type="match status" value="1"/>
</dbReference>
<dbReference type="GO" id="GO:0016757">
    <property type="term" value="F:glycosyltransferase activity"/>
    <property type="evidence" value="ECO:0007669"/>
    <property type="project" value="UniProtKB-KW"/>
</dbReference>
<dbReference type="EC" id="2.4.1.-" evidence="6"/>
<feature type="domain" description="Glycosyltransferase 2-like" evidence="5">
    <location>
        <begin position="4"/>
        <end position="109"/>
    </location>
</feature>
<comment type="similarity">
    <text evidence="1">Belongs to the glycosyltransferase 2 family.</text>
</comment>
<dbReference type="HOGENOM" id="CLU_077872_0_0_2"/>
<evidence type="ECO:0000256" key="4">
    <source>
        <dbReference type="SAM" id="MobiDB-lite"/>
    </source>
</evidence>
<organism evidence="7 8">
    <name type="scientific">Halorhabdus tiamatea SARL4B</name>
    <dbReference type="NCBI Taxonomy" id="1033806"/>
    <lineage>
        <taxon>Archaea</taxon>
        <taxon>Methanobacteriati</taxon>
        <taxon>Methanobacteriota</taxon>
        <taxon>Stenosarchaea group</taxon>
        <taxon>Halobacteria</taxon>
        <taxon>Halobacteriales</taxon>
        <taxon>Haloarculaceae</taxon>
        <taxon>Halorhabdus</taxon>
    </lineage>
</organism>
<dbReference type="PATRIC" id="fig|1033806.12.peg.568"/>
<dbReference type="KEGG" id="hti:HTIA_0572"/>
<dbReference type="Proteomes" id="UP000015381">
    <property type="component" value="Chromosome I"/>
</dbReference>
<name>F7PPB0_9EURY</name>